<dbReference type="Proteomes" id="UP001501425">
    <property type="component" value="Unassembled WGS sequence"/>
</dbReference>
<evidence type="ECO:0000313" key="1">
    <source>
        <dbReference type="EMBL" id="GAA0546014.1"/>
    </source>
</evidence>
<reference evidence="1" key="1">
    <citation type="journal article" date="2014" name="Int. J. Syst. Evol. Microbiol.">
        <title>Complete genome sequence of Corynebacterium casei LMG S-19264T (=DSM 44701T), isolated from a smear-ripened cheese.</title>
        <authorList>
            <consortium name="US DOE Joint Genome Institute (JGI-PGF)"/>
            <person name="Walter F."/>
            <person name="Albersmeier A."/>
            <person name="Kalinowski J."/>
            <person name="Ruckert C."/>
        </authorList>
    </citation>
    <scope>NUCLEOTIDE SEQUENCE</scope>
    <source>
        <strain evidence="1">JCM 14265</strain>
    </source>
</reference>
<proteinExistence type="predicted"/>
<dbReference type="EMBL" id="BAAADQ010000012">
    <property type="protein sequence ID" value="GAA0546014.1"/>
    <property type="molecule type" value="Genomic_DNA"/>
</dbReference>
<protein>
    <submittedName>
        <fullName evidence="1">Uncharacterized protein</fullName>
    </submittedName>
</protein>
<name>A0AAV3STJ5_9EURY</name>
<evidence type="ECO:0000313" key="2">
    <source>
        <dbReference type="Proteomes" id="UP001501425"/>
    </source>
</evidence>
<sequence>MLHEWMGSEYDHLEYVACLYRDCAVSFPVLAAVAETEAAVKRF</sequence>
<reference evidence="1" key="2">
    <citation type="submission" date="2023-12" db="EMBL/GenBank/DDBJ databases">
        <authorList>
            <person name="Sun Q."/>
            <person name="Inoue M."/>
        </authorList>
    </citation>
    <scope>NUCLEOTIDE SEQUENCE</scope>
    <source>
        <strain evidence="1">JCM 14265</strain>
    </source>
</reference>
<organism evidence="1 2">
    <name type="scientific">Halorubrum ejinorense</name>
    <dbReference type="NCBI Taxonomy" id="425309"/>
    <lineage>
        <taxon>Archaea</taxon>
        <taxon>Methanobacteriati</taxon>
        <taxon>Methanobacteriota</taxon>
        <taxon>Stenosarchaea group</taxon>
        <taxon>Halobacteria</taxon>
        <taxon>Halobacteriales</taxon>
        <taxon>Haloferacaceae</taxon>
        <taxon>Halorubrum</taxon>
    </lineage>
</organism>
<gene>
    <name evidence="1" type="ORF">GCM10008994_21160</name>
</gene>
<accession>A0AAV3STJ5</accession>
<comment type="caution">
    <text evidence="1">The sequence shown here is derived from an EMBL/GenBank/DDBJ whole genome shotgun (WGS) entry which is preliminary data.</text>
</comment>
<dbReference type="AlphaFoldDB" id="A0AAV3STJ5"/>